<dbReference type="Gene3D" id="3.40.50.1000">
    <property type="entry name" value="HAD superfamily/HAD-like"/>
    <property type="match status" value="1"/>
</dbReference>
<dbReference type="Proteomes" id="UP000542776">
    <property type="component" value="Unassembled WGS sequence"/>
</dbReference>
<accession>A0A7W6H3R4</accession>
<dbReference type="InterPro" id="IPR023214">
    <property type="entry name" value="HAD_sf"/>
</dbReference>
<dbReference type="InterPro" id="IPR036412">
    <property type="entry name" value="HAD-like_sf"/>
</dbReference>
<dbReference type="SUPFAM" id="SSF56784">
    <property type="entry name" value="HAD-like"/>
    <property type="match status" value="1"/>
</dbReference>
<dbReference type="AlphaFoldDB" id="A0A7W6H3R4"/>
<proteinExistence type="predicted"/>
<organism evidence="1 2">
    <name type="scientific">Aureimonas pseudogalii</name>
    <dbReference type="NCBI Taxonomy" id="1744844"/>
    <lineage>
        <taxon>Bacteria</taxon>
        <taxon>Pseudomonadati</taxon>
        <taxon>Pseudomonadota</taxon>
        <taxon>Alphaproteobacteria</taxon>
        <taxon>Hyphomicrobiales</taxon>
        <taxon>Aurantimonadaceae</taxon>
        <taxon>Aureimonas</taxon>
    </lineage>
</organism>
<comment type="caution">
    <text evidence="1">The sequence shown here is derived from an EMBL/GenBank/DDBJ whole genome shotgun (WGS) entry which is preliminary data.</text>
</comment>
<dbReference type="EMBL" id="JACIEK010000001">
    <property type="protein sequence ID" value="MBB3997173.1"/>
    <property type="molecule type" value="Genomic_DNA"/>
</dbReference>
<sequence>MTIKAILFDIGDSPYDIRAAAKLGLRTIAVRSGGFADDVLTAAGAVAIYDDPADLLARYETSPLMAS</sequence>
<dbReference type="RefSeq" id="WP_183198429.1">
    <property type="nucleotide sequence ID" value="NZ_JACIEK010000001.1"/>
</dbReference>
<gene>
    <name evidence="1" type="ORF">GGR04_000994</name>
</gene>
<evidence type="ECO:0000313" key="1">
    <source>
        <dbReference type="EMBL" id="MBB3997173.1"/>
    </source>
</evidence>
<keyword evidence="1" id="KW-0378">Hydrolase</keyword>
<evidence type="ECO:0000313" key="2">
    <source>
        <dbReference type="Proteomes" id="UP000542776"/>
    </source>
</evidence>
<name>A0A7W6H3R4_9HYPH</name>
<reference evidence="1 2" key="1">
    <citation type="submission" date="2020-08" db="EMBL/GenBank/DDBJ databases">
        <title>Genomic Encyclopedia of Type Strains, Phase IV (KMG-IV): sequencing the most valuable type-strain genomes for metagenomic binning, comparative biology and taxonomic classification.</title>
        <authorList>
            <person name="Goeker M."/>
        </authorList>
    </citation>
    <scope>NUCLEOTIDE SEQUENCE [LARGE SCALE GENOMIC DNA]</scope>
    <source>
        <strain evidence="1 2">DSM 102238</strain>
    </source>
</reference>
<dbReference type="Pfam" id="PF13242">
    <property type="entry name" value="Hydrolase_like"/>
    <property type="match status" value="1"/>
</dbReference>
<protein>
    <submittedName>
        <fullName evidence="1">Phosphoglycolate phosphatase-like HAD superfamily hydrolase</fullName>
    </submittedName>
</protein>
<keyword evidence="2" id="KW-1185">Reference proteome</keyword>
<dbReference type="GO" id="GO:0016787">
    <property type="term" value="F:hydrolase activity"/>
    <property type="evidence" value="ECO:0007669"/>
    <property type="project" value="UniProtKB-KW"/>
</dbReference>